<dbReference type="RefSeq" id="WP_190450529.1">
    <property type="nucleotide sequence ID" value="NZ_JAMPLM010000002.1"/>
</dbReference>
<evidence type="ECO:0000313" key="2">
    <source>
        <dbReference type="Proteomes" id="UP001476950"/>
    </source>
</evidence>
<sequence length="221" mass="23268">MPTPVQLATFGSNTAFFQFGKGTGTNVDPYGLQAFSGLTVDPTAPGTTAAGNDRQIALDLSGAILANIRNLTLLRDRVQASPPIESAVATVTITSTSTTWVYSSAIDCSGYNEISFLPIVTTAGGTVGNSGNYRLVWSHDAATSGNAPTNGINETVNTYATASGGEQVISQNINVYSFTSNTTGEKSSSPFSGEKRGRYLFIGQRSDSAITITANYRYQLY</sequence>
<accession>A0ABV0KEE7</accession>
<reference evidence="1 2" key="1">
    <citation type="submission" date="2022-04" db="EMBL/GenBank/DDBJ databases">
        <title>Positive selection, recombination, and allopatry shape intraspecific diversity of widespread and dominant cyanobacteria.</title>
        <authorList>
            <person name="Wei J."/>
            <person name="Shu W."/>
            <person name="Hu C."/>
        </authorList>
    </citation>
    <scope>NUCLEOTIDE SEQUENCE [LARGE SCALE GENOMIC DNA]</scope>
    <source>
        <strain evidence="1 2">AS-A4</strain>
    </source>
</reference>
<dbReference type="Proteomes" id="UP001476950">
    <property type="component" value="Unassembled WGS sequence"/>
</dbReference>
<gene>
    <name evidence="1" type="ORF">NDI38_04015</name>
</gene>
<organism evidence="1 2">
    <name type="scientific">Stenomitos frigidus AS-A4</name>
    <dbReference type="NCBI Taxonomy" id="2933935"/>
    <lineage>
        <taxon>Bacteria</taxon>
        <taxon>Bacillati</taxon>
        <taxon>Cyanobacteriota</taxon>
        <taxon>Cyanophyceae</taxon>
        <taxon>Leptolyngbyales</taxon>
        <taxon>Leptolyngbyaceae</taxon>
        <taxon>Stenomitos</taxon>
    </lineage>
</organism>
<dbReference type="EMBL" id="JAMPLM010000002">
    <property type="protein sequence ID" value="MEP1057591.1"/>
    <property type="molecule type" value="Genomic_DNA"/>
</dbReference>
<comment type="caution">
    <text evidence="1">The sequence shown here is derived from an EMBL/GenBank/DDBJ whole genome shotgun (WGS) entry which is preliminary data.</text>
</comment>
<protein>
    <submittedName>
        <fullName evidence="1">Uncharacterized protein</fullName>
    </submittedName>
</protein>
<name>A0ABV0KEE7_9CYAN</name>
<proteinExistence type="predicted"/>
<keyword evidence="2" id="KW-1185">Reference proteome</keyword>
<evidence type="ECO:0000313" key="1">
    <source>
        <dbReference type="EMBL" id="MEP1057591.1"/>
    </source>
</evidence>